<dbReference type="InterPro" id="IPR024747">
    <property type="entry name" value="Pyridox_Oxase-rel"/>
</dbReference>
<comment type="caution">
    <text evidence="1">The sequence shown here is derived from an EMBL/GenBank/DDBJ whole genome shotgun (WGS) entry which is preliminary data.</text>
</comment>
<dbReference type="RefSeq" id="WP_302037384.1">
    <property type="nucleotide sequence ID" value="NZ_JAUKPO010000004.1"/>
</dbReference>
<dbReference type="Gene3D" id="2.30.110.10">
    <property type="entry name" value="Electron Transport, Fmn-binding Protein, Chain A"/>
    <property type="match status" value="1"/>
</dbReference>
<dbReference type="EMBL" id="JAUKPO010000004">
    <property type="protein sequence ID" value="MDO1446583.1"/>
    <property type="molecule type" value="Genomic_DNA"/>
</dbReference>
<dbReference type="Pfam" id="PF12900">
    <property type="entry name" value="Pyridox_ox_2"/>
    <property type="match status" value="1"/>
</dbReference>
<organism evidence="1 2">
    <name type="scientific">Rhodocytophaga aerolata</name>
    <dbReference type="NCBI Taxonomy" id="455078"/>
    <lineage>
        <taxon>Bacteria</taxon>
        <taxon>Pseudomonadati</taxon>
        <taxon>Bacteroidota</taxon>
        <taxon>Cytophagia</taxon>
        <taxon>Cytophagales</taxon>
        <taxon>Rhodocytophagaceae</taxon>
        <taxon>Rhodocytophaga</taxon>
    </lineage>
</organism>
<reference evidence="1" key="1">
    <citation type="submission" date="2023-07" db="EMBL/GenBank/DDBJ databases">
        <title>The genome sequence of Rhodocytophaga aerolata KACC 12507.</title>
        <authorList>
            <person name="Zhang X."/>
        </authorList>
    </citation>
    <scope>NUCLEOTIDE SEQUENCE</scope>
    <source>
        <strain evidence="1">KACC 12507</strain>
    </source>
</reference>
<dbReference type="PANTHER" id="PTHR34071:SF2">
    <property type="entry name" value="FLAVIN-NUCLEOTIDE-BINDING PROTEIN"/>
    <property type="match status" value="1"/>
</dbReference>
<sequence length="148" mass="16772">MLGVLNQEQIDFVLRSQMIGHIGCCDAGRVYVLPVTYVYDGEYIYGHTKEGLKIEMMRNNPQVCFQVDAIQNLANWQSVVIQGTFEELSGEASHQAERLLLNRILPFQVSETIPSGGIDIHQLASISRPVLVTYRISIEEKSGRYEKR</sequence>
<gene>
    <name evidence="1" type="ORF">Q0590_10000</name>
</gene>
<protein>
    <submittedName>
        <fullName evidence="1">Pyridoxamine 5'-phosphate oxidase family protein</fullName>
    </submittedName>
</protein>
<dbReference type="Proteomes" id="UP001168528">
    <property type="component" value="Unassembled WGS sequence"/>
</dbReference>
<dbReference type="SUPFAM" id="SSF50475">
    <property type="entry name" value="FMN-binding split barrel"/>
    <property type="match status" value="1"/>
</dbReference>
<evidence type="ECO:0000313" key="2">
    <source>
        <dbReference type="Proteomes" id="UP001168528"/>
    </source>
</evidence>
<accession>A0ABT8R3B4</accession>
<name>A0ABT8R3B4_9BACT</name>
<proteinExistence type="predicted"/>
<dbReference type="InterPro" id="IPR012349">
    <property type="entry name" value="Split_barrel_FMN-bd"/>
</dbReference>
<dbReference type="PANTHER" id="PTHR34071">
    <property type="entry name" value="5-NITROIMIDAZOLE ANTIBIOTICS RESISTANCE PROTEIN, NIMA-FAMILY-RELATED PROTEIN-RELATED"/>
    <property type="match status" value="1"/>
</dbReference>
<keyword evidence="2" id="KW-1185">Reference proteome</keyword>
<evidence type="ECO:0000313" key="1">
    <source>
        <dbReference type="EMBL" id="MDO1446583.1"/>
    </source>
</evidence>